<dbReference type="Proteomes" id="UP000271010">
    <property type="component" value="Unassembled WGS sequence"/>
</dbReference>
<evidence type="ECO:0000313" key="3">
    <source>
        <dbReference type="EMBL" id="RNI27244.1"/>
    </source>
</evidence>
<dbReference type="OrthoDB" id="9780932at2"/>
<comment type="similarity">
    <text evidence="1">Belongs to the AB hydrolase superfamily.</text>
</comment>
<dbReference type="GO" id="GO:0016787">
    <property type="term" value="F:hydrolase activity"/>
    <property type="evidence" value="ECO:0007669"/>
    <property type="project" value="UniProtKB-KW"/>
</dbReference>
<evidence type="ECO:0000259" key="2">
    <source>
        <dbReference type="Pfam" id="PF00561"/>
    </source>
</evidence>
<comment type="caution">
    <text evidence="3">The sequence shown here is derived from an EMBL/GenBank/DDBJ whole genome shotgun (WGS) entry which is preliminary data.</text>
</comment>
<evidence type="ECO:0000256" key="1">
    <source>
        <dbReference type="ARBA" id="ARBA00008645"/>
    </source>
</evidence>
<dbReference type="InterPro" id="IPR029058">
    <property type="entry name" value="AB_hydrolase_fold"/>
</dbReference>
<dbReference type="PANTHER" id="PTHR43039">
    <property type="entry name" value="ESTERASE-RELATED"/>
    <property type="match status" value="1"/>
</dbReference>
<evidence type="ECO:0000313" key="4">
    <source>
        <dbReference type="Proteomes" id="UP000271010"/>
    </source>
</evidence>
<dbReference type="PRINTS" id="PR00111">
    <property type="entry name" value="ABHYDROLASE"/>
</dbReference>
<dbReference type="SUPFAM" id="SSF53474">
    <property type="entry name" value="alpha/beta-Hydrolases"/>
    <property type="match status" value="1"/>
</dbReference>
<dbReference type="Gene3D" id="3.40.50.1820">
    <property type="entry name" value="alpha/beta hydrolase"/>
    <property type="match status" value="1"/>
</dbReference>
<sequence length="265" mass="29215">MDILSRNNVRVFGKGTQAMVFAHGFGCDQNMWRYVTAAFQQDYKIVLFDHVGAGLSDIAAYSKEKYSNLSGYASDLLEICQHLELENCIFVGHSVGAMIGVLAAIQAPEQFEKLILIGPSPSYINDGDYIGGFEPADIHAMLEFMETDYMGWSGAFGPFIMGNPDQPSLGQELTNSFCNTNSTIAKHFARVVFLSDNRLDLPKLKTRSLIMQCDQDMIAPTEVGEYVHKVLKDSTLVHLKATGHCPNVSAPLETISVMEKYLAAV</sequence>
<accession>A0A3M9MNX0</accession>
<dbReference type="RefSeq" id="WP_123133713.1">
    <property type="nucleotide sequence ID" value="NZ_RJJE01000017.1"/>
</dbReference>
<reference evidence="3 4" key="1">
    <citation type="submission" date="2018-11" db="EMBL/GenBank/DDBJ databases">
        <title>Rufibacter latericius sp. nov., isolated from water in Baiyang Lake.</title>
        <authorList>
            <person name="Yang Y."/>
        </authorList>
    </citation>
    <scope>NUCLEOTIDE SEQUENCE [LARGE SCALE GENOMIC DNA]</scope>
    <source>
        <strain evidence="3 4">MCC P1</strain>
    </source>
</reference>
<dbReference type="AlphaFoldDB" id="A0A3M9MNX0"/>
<feature type="domain" description="AB hydrolase-1" evidence="2">
    <location>
        <begin position="18"/>
        <end position="248"/>
    </location>
</feature>
<dbReference type="Pfam" id="PF00561">
    <property type="entry name" value="Abhydrolase_1"/>
    <property type="match status" value="1"/>
</dbReference>
<dbReference type="EMBL" id="RJJE01000017">
    <property type="protein sequence ID" value="RNI27244.1"/>
    <property type="molecule type" value="Genomic_DNA"/>
</dbReference>
<gene>
    <name evidence="3" type="ORF">EFA69_13880</name>
</gene>
<keyword evidence="4" id="KW-1185">Reference proteome</keyword>
<proteinExistence type="inferred from homology"/>
<dbReference type="InterPro" id="IPR000073">
    <property type="entry name" value="AB_hydrolase_1"/>
</dbReference>
<organism evidence="3 4">
    <name type="scientific">Rufibacter immobilis</name>
    <dbReference type="NCBI Taxonomy" id="1348778"/>
    <lineage>
        <taxon>Bacteria</taxon>
        <taxon>Pseudomonadati</taxon>
        <taxon>Bacteroidota</taxon>
        <taxon>Cytophagia</taxon>
        <taxon>Cytophagales</taxon>
        <taxon>Hymenobacteraceae</taxon>
        <taxon>Rufibacter</taxon>
    </lineage>
</organism>
<protein>
    <submittedName>
        <fullName evidence="3">Alpha/beta hydrolase</fullName>
    </submittedName>
</protein>
<keyword evidence="3" id="KW-0378">Hydrolase</keyword>
<name>A0A3M9MNX0_9BACT</name>